<sequence>MTINAQLQKALADRKALKVISGLNNFDRERVAAVVKAAQAGGATFVDIAADPDLIRYVRQLVHLPICVSAVEPELLAGAVEAGADLIEIGNFDSFYTQGRRFEAPEVLALTQKTRSLLPEVTLSVTVPHILSLDEQVRLAEALVEAGADIIQTEGGTSSHPVHAGILGAIEKAVPTLAAAYSISRAVSTPVLCASGLSSVTVPMAIAAGASGVGVGSAINQLNDEVAMVAAVRSLVEALETVSLAGDRAYTYR</sequence>
<dbReference type="Proteomes" id="UP000186868">
    <property type="component" value="Unassembled WGS sequence"/>
</dbReference>
<dbReference type="EMBL" id="MRCB01000042">
    <property type="protein sequence ID" value="OKH19177.1"/>
    <property type="molecule type" value="Genomic_DNA"/>
</dbReference>
<evidence type="ECO:0000313" key="2">
    <source>
        <dbReference type="Proteomes" id="UP000186868"/>
    </source>
</evidence>
<dbReference type="PANTHER" id="PTHR36895:SF1">
    <property type="entry name" value="YCF23 PROTEIN"/>
    <property type="match status" value="1"/>
</dbReference>
<evidence type="ECO:0000313" key="1">
    <source>
        <dbReference type="EMBL" id="OKH19177.1"/>
    </source>
</evidence>
<dbReference type="RefSeq" id="WP_073601505.1">
    <property type="nucleotide sequence ID" value="NZ_MRCB01000042.1"/>
</dbReference>
<comment type="caution">
    <text evidence="1">The sequence shown here is derived from an EMBL/GenBank/DDBJ whole genome shotgun (WGS) entry which is preliminary data.</text>
</comment>
<dbReference type="InterPro" id="IPR013785">
    <property type="entry name" value="Aldolase_TIM"/>
</dbReference>
<dbReference type="InterPro" id="IPR007570">
    <property type="entry name" value="Uncharacterised_Ycf23"/>
</dbReference>
<dbReference type="Gene3D" id="3.20.20.70">
    <property type="entry name" value="Aldolase class I"/>
    <property type="match status" value="1"/>
</dbReference>
<dbReference type="STRING" id="1921803.NIES593_21290"/>
<dbReference type="OrthoDB" id="9785985at2"/>
<dbReference type="SUPFAM" id="SSF51569">
    <property type="entry name" value="Aldolase"/>
    <property type="match status" value="1"/>
</dbReference>
<dbReference type="PANTHER" id="PTHR36895">
    <property type="match status" value="1"/>
</dbReference>
<accession>A0A1U7H8A6</accession>
<protein>
    <recommendedName>
        <fullName evidence="3">DUF561 domain-containing protein</fullName>
    </recommendedName>
</protein>
<dbReference type="Pfam" id="PF04481">
    <property type="entry name" value="DUF561"/>
    <property type="match status" value="1"/>
</dbReference>
<evidence type="ECO:0008006" key="3">
    <source>
        <dbReference type="Google" id="ProtNLM"/>
    </source>
</evidence>
<proteinExistence type="predicted"/>
<dbReference type="AlphaFoldDB" id="A0A1U7H8A6"/>
<reference evidence="1 2" key="1">
    <citation type="submission" date="2016-11" db="EMBL/GenBank/DDBJ databases">
        <title>Draft Genome Sequences of Nine Cyanobacterial Strains from Diverse Habitats.</title>
        <authorList>
            <person name="Zhu T."/>
            <person name="Hou S."/>
            <person name="Lu X."/>
            <person name="Hess W.R."/>
        </authorList>
    </citation>
    <scope>NUCLEOTIDE SEQUENCE [LARGE SCALE GENOMIC DNA]</scope>
    <source>
        <strain evidence="1 2">NIES-593</strain>
    </source>
</reference>
<name>A0A1U7H8A6_9CYAN</name>
<gene>
    <name evidence="1" type="ORF">NIES593_21290</name>
</gene>
<keyword evidence="2" id="KW-1185">Reference proteome</keyword>
<organism evidence="1 2">
    <name type="scientific">Hydrococcus rivularis NIES-593</name>
    <dbReference type="NCBI Taxonomy" id="1921803"/>
    <lineage>
        <taxon>Bacteria</taxon>
        <taxon>Bacillati</taxon>
        <taxon>Cyanobacteriota</taxon>
        <taxon>Cyanophyceae</taxon>
        <taxon>Pleurocapsales</taxon>
        <taxon>Hydrococcaceae</taxon>
        <taxon>Hydrococcus</taxon>
    </lineage>
</organism>